<accession>A0A6M3M0N6</accession>
<protein>
    <submittedName>
        <fullName evidence="1">Uncharacterized protein</fullName>
    </submittedName>
</protein>
<sequence length="211" mass="24475">MEVTIGDKTYEVSQLRLKKWVEFESLKENVTNEAKHGNVDGFSEAILSCVSLCVNVEKLDEVSWMDIASAYAQCQEINQPSIKFPIFLTQIKSRKQIGWDYEGRSWYVWAHLLARAFNWSLEYVAELVIDDAIALIEEIFVQDQLDKEWEWSLSELAYDSKSGKHKPLPRPAWMSGGYVDKKEELMKTKMPKHMMPVGNIIPAKWMSDVRH</sequence>
<evidence type="ECO:0000313" key="1">
    <source>
        <dbReference type="EMBL" id="QJA98595.1"/>
    </source>
</evidence>
<dbReference type="EMBL" id="MT143593">
    <property type="protein sequence ID" value="QJA98595.1"/>
    <property type="molecule type" value="Genomic_DNA"/>
</dbReference>
<name>A0A6M3M0N6_9ZZZZ</name>
<gene>
    <name evidence="1" type="ORF">MM171A01696_0005</name>
    <name evidence="2" type="ORF">MM171B01444_0005</name>
</gene>
<dbReference type="EMBL" id="MT143760">
    <property type="protein sequence ID" value="QJB02126.1"/>
    <property type="molecule type" value="Genomic_DNA"/>
</dbReference>
<dbReference type="AlphaFoldDB" id="A0A6M3M0N6"/>
<reference evidence="1" key="1">
    <citation type="submission" date="2020-03" db="EMBL/GenBank/DDBJ databases">
        <title>The deep terrestrial virosphere.</title>
        <authorList>
            <person name="Holmfeldt K."/>
            <person name="Nilsson E."/>
            <person name="Simone D."/>
            <person name="Lopez-Fernandez M."/>
            <person name="Wu X."/>
            <person name="de Brujin I."/>
            <person name="Lundin D."/>
            <person name="Andersson A."/>
            <person name="Bertilsson S."/>
            <person name="Dopson M."/>
        </authorList>
    </citation>
    <scope>NUCLEOTIDE SEQUENCE</scope>
    <source>
        <strain evidence="1">MM171A01696</strain>
        <strain evidence="2">MM171B01444</strain>
    </source>
</reference>
<organism evidence="1">
    <name type="scientific">viral metagenome</name>
    <dbReference type="NCBI Taxonomy" id="1070528"/>
    <lineage>
        <taxon>unclassified sequences</taxon>
        <taxon>metagenomes</taxon>
        <taxon>organismal metagenomes</taxon>
    </lineage>
</organism>
<proteinExistence type="predicted"/>
<evidence type="ECO:0000313" key="2">
    <source>
        <dbReference type="EMBL" id="QJB02126.1"/>
    </source>
</evidence>